<dbReference type="AlphaFoldDB" id="A0A497YXW8"/>
<keyword evidence="3" id="KW-1185">Reference proteome</keyword>
<organism evidence="2 3">
    <name type="scientific">Ruegeria conchae</name>
    <dbReference type="NCBI Taxonomy" id="981384"/>
    <lineage>
        <taxon>Bacteria</taxon>
        <taxon>Pseudomonadati</taxon>
        <taxon>Pseudomonadota</taxon>
        <taxon>Alphaproteobacteria</taxon>
        <taxon>Rhodobacterales</taxon>
        <taxon>Roseobacteraceae</taxon>
        <taxon>Ruegeria</taxon>
    </lineage>
</organism>
<gene>
    <name evidence="2" type="ORF">CLV75_3840</name>
</gene>
<keyword evidence="1" id="KW-0472">Membrane</keyword>
<evidence type="ECO:0000313" key="3">
    <source>
        <dbReference type="Proteomes" id="UP000271700"/>
    </source>
</evidence>
<accession>A0A497YXW8</accession>
<dbReference type="Proteomes" id="UP000271700">
    <property type="component" value="Unassembled WGS sequence"/>
</dbReference>
<reference evidence="2 3" key="1">
    <citation type="submission" date="2018-10" db="EMBL/GenBank/DDBJ databases">
        <title>Genomic Encyclopedia of Archaeal and Bacterial Type Strains, Phase II (KMG-II): from individual species to whole genera.</title>
        <authorList>
            <person name="Goeker M."/>
        </authorList>
    </citation>
    <scope>NUCLEOTIDE SEQUENCE [LARGE SCALE GENOMIC DNA]</scope>
    <source>
        <strain evidence="2 3">DSM 29317</strain>
    </source>
</reference>
<protein>
    <submittedName>
        <fullName evidence="2">Uncharacterized protein</fullName>
    </submittedName>
</protein>
<comment type="caution">
    <text evidence="2">The sequence shown here is derived from an EMBL/GenBank/DDBJ whole genome shotgun (WGS) entry which is preliminary data.</text>
</comment>
<sequence length="176" mass="19605">MSLEYDFDIVAIAPDEVDPEHGHTAVTGRPPVRAQFRNIKTADALRAASPKIRRIFLESGFSLDTVSDNRSTGYYRPEDSENRVVILKRLFANIRNMGVQGEYCGEFDFHHFLAHIRAAKPGHVLRPAPARPLQAQSPESVRPERRTLVGRLGFALGLAVILFVLLKLLAEYGAAN</sequence>
<keyword evidence="1" id="KW-1133">Transmembrane helix</keyword>
<feature type="transmembrane region" description="Helical" evidence="1">
    <location>
        <begin position="152"/>
        <end position="170"/>
    </location>
</feature>
<evidence type="ECO:0000313" key="2">
    <source>
        <dbReference type="EMBL" id="RLJ99917.1"/>
    </source>
</evidence>
<dbReference type="STRING" id="981384.GCA_000192475_03738"/>
<proteinExistence type="predicted"/>
<dbReference type="OrthoDB" id="7707180at2"/>
<evidence type="ECO:0000256" key="1">
    <source>
        <dbReference type="SAM" id="Phobius"/>
    </source>
</evidence>
<keyword evidence="1" id="KW-0812">Transmembrane</keyword>
<name>A0A497YXW8_9RHOB</name>
<dbReference type="RefSeq" id="WP_010438464.1">
    <property type="nucleotide sequence ID" value="NZ_AEYW01000004.1"/>
</dbReference>
<dbReference type="EMBL" id="RCCT01000007">
    <property type="protein sequence ID" value="RLJ99917.1"/>
    <property type="molecule type" value="Genomic_DNA"/>
</dbReference>